<evidence type="ECO:0000256" key="4">
    <source>
        <dbReference type="ARBA" id="ARBA00023157"/>
    </source>
</evidence>
<comment type="caution">
    <text evidence="9">The sequence shown here is derived from an EMBL/GenBank/DDBJ whole genome shotgun (WGS) entry which is preliminary data.</text>
</comment>
<dbReference type="PROSITE" id="PS50026">
    <property type="entry name" value="EGF_3"/>
    <property type="match status" value="3"/>
</dbReference>
<dbReference type="SMART" id="SM00181">
    <property type="entry name" value="EGF"/>
    <property type="match status" value="5"/>
</dbReference>
<dbReference type="SUPFAM" id="SSF57196">
    <property type="entry name" value="EGF/Laminin"/>
    <property type="match status" value="1"/>
</dbReference>
<evidence type="ECO:0000256" key="5">
    <source>
        <dbReference type="ARBA" id="ARBA00023180"/>
    </source>
</evidence>
<evidence type="ECO:0000256" key="7">
    <source>
        <dbReference type="SAM" id="SignalP"/>
    </source>
</evidence>
<dbReference type="Pfam" id="PF12947">
    <property type="entry name" value="EGF_3"/>
    <property type="match status" value="1"/>
</dbReference>
<dbReference type="Pfam" id="PF07645">
    <property type="entry name" value="EGF_CA"/>
    <property type="match status" value="2"/>
</dbReference>
<sequence>MAPATHNKTSERKIWKILIAAFLFFPFCMSSSPNRAETEAFKQQRKLGFCNFGRVQSCCYGWRNVNGECQPVCIKPCINGVCVGPDRCSCTKGYTGEQCNEDINECGRPSRPCFHSCMNTPGSFRCYCDPGYTLDADGKSCNRLEKPDCTQLHCQLSCQIDSNGTPSCTCPPGLQLGLDKRTCKDVDECKGAFSVCSEQQTCRNTFGSYVCECRSGYILGISGNSITCRDEDECVTGCHRCSRHARCVNTYGSYTCRCEIGYAGDGFSCLKRKSESRAYLKQDVVKSQGIPCAKIRERLHLALS</sequence>
<name>A0AA88T340_TACVA</name>
<feature type="domain" description="EGF-like" evidence="8">
    <location>
        <begin position="230"/>
        <end position="268"/>
    </location>
</feature>
<keyword evidence="5" id="KW-0325">Glycoprotein</keyword>
<dbReference type="PANTHER" id="PTHR24050:SF19">
    <property type="entry name" value="NEPHRONECTIN"/>
    <property type="match status" value="1"/>
</dbReference>
<accession>A0AA88T340</accession>
<dbReference type="FunFam" id="2.10.25.10:FF:000010">
    <property type="entry name" value="Pro-epidermal growth factor"/>
    <property type="match status" value="1"/>
</dbReference>
<gene>
    <name evidence="9" type="ORF">Q7C36_007503</name>
</gene>
<evidence type="ECO:0000313" key="9">
    <source>
        <dbReference type="EMBL" id="KAK2852302.1"/>
    </source>
</evidence>
<organism evidence="9 10">
    <name type="scientific">Tachysurus vachellii</name>
    <name type="common">Darkbarbel catfish</name>
    <name type="synonym">Pelteobagrus vachellii</name>
    <dbReference type="NCBI Taxonomy" id="175792"/>
    <lineage>
        <taxon>Eukaryota</taxon>
        <taxon>Metazoa</taxon>
        <taxon>Chordata</taxon>
        <taxon>Craniata</taxon>
        <taxon>Vertebrata</taxon>
        <taxon>Euteleostomi</taxon>
        <taxon>Actinopterygii</taxon>
        <taxon>Neopterygii</taxon>
        <taxon>Teleostei</taxon>
        <taxon>Ostariophysi</taxon>
        <taxon>Siluriformes</taxon>
        <taxon>Bagridae</taxon>
        <taxon>Tachysurus</taxon>
    </lineage>
</organism>
<dbReference type="InterPro" id="IPR000152">
    <property type="entry name" value="EGF-type_Asp/Asn_hydroxyl_site"/>
</dbReference>
<feature type="domain" description="EGF-like" evidence="8">
    <location>
        <begin position="102"/>
        <end position="142"/>
    </location>
</feature>
<dbReference type="EMBL" id="JAVHJS010000007">
    <property type="protein sequence ID" value="KAK2852302.1"/>
    <property type="molecule type" value="Genomic_DNA"/>
</dbReference>
<dbReference type="GO" id="GO:0071944">
    <property type="term" value="C:cell periphery"/>
    <property type="evidence" value="ECO:0007669"/>
    <property type="project" value="UniProtKB-ARBA"/>
</dbReference>
<reference evidence="9" key="1">
    <citation type="submission" date="2023-08" db="EMBL/GenBank/DDBJ databases">
        <title>Pelteobagrus vachellii genome.</title>
        <authorList>
            <person name="Liu H."/>
        </authorList>
    </citation>
    <scope>NUCLEOTIDE SEQUENCE</scope>
    <source>
        <strain evidence="9">PRFRI_2022a</strain>
        <tissue evidence="9">Muscle</tissue>
    </source>
</reference>
<dbReference type="InterPro" id="IPR049883">
    <property type="entry name" value="NOTCH1_EGF-like"/>
</dbReference>
<dbReference type="AlphaFoldDB" id="A0AA88T340"/>
<dbReference type="InterPro" id="IPR024731">
    <property type="entry name" value="NELL2-like_EGF"/>
</dbReference>
<feature type="chain" id="PRO_5041703997" description="EGF-like domain-containing protein" evidence="7">
    <location>
        <begin position="31"/>
        <end position="304"/>
    </location>
</feature>
<dbReference type="PROSITE" id="PS01187">
    <property type="entry name" value="EGF_CA"/>
    <property type="match status" value="2"/>
</dbReference>
<dbReference type="InterPro" id="IPR018097">
    <property type="entry name" value="EGF_Ca-bd_CS"/>
</dbReference>
<evidence type="ECO:0000256" key="6">
    <source>
        <dbReference type="PROSITE-ProRule" id="PRU00076"/>
    </source>
</evidence>
<dbReference type="PROSITE" id="PS01186">
    <property type="entry name" value="EGF_2"/>
    <property type="match status" value="2"/>
</dbReference>
<dbReference type="Proteomes" id="UP001187315">
    <property type="component" value="Unassembled WGS sequence"/>
</dbReference>
<feature type="domain" description="EGF-like" evidence="8">
    <location>
        <begin position="185"/>
        <end position="223"/>
    </location>
</feature>
<dbReference type="GO" id="GO:0005509">
    <property type="term" value="F:calcium ion binding"/>
    <property type="evidence" value="ECO:0007669"/>
    <property type="project" value="InterPro"/>
</dbReference>
<proteinExistence type="predicted"/>
<evidence type="ECO:0000259" key="8">
    <source>
        <dbReference type="PROSITE" id="PS50026"/>
    </source>
</evidence>
<keyword evidence="10" id="KW-1185">Reference proteome</keyword>
<comment type="caution">
    <text evidence="6">Lacks conserved residue(s) required for the propagation of feature annotation.</text>
</comment>
<protein>
    <recommendedName>
        <fullName evidence="8">EGF-like domain-containing protein</fullName>
    </recommendedName>
</protein>
<dbReference type="InterPro" id="IPR001881">
    <property type="entry name" value="EGF-like_Ca-bd_dom"/>
</dbReference>
<dbReference type="PROSITE" id="PS00022">
    <property type="entry name" value="EGF_1"/>
    <property type="match status" value="1"/>
</dbReference>
<evidence type="ECO:0000313" key="10">
    <source>
        <dbReference type="Proteomes" id="UP001187315"/>
    </source>
</evidence>
<dbReference type="InterPro" id="IPR000742">
    <property type="entry name" value="EGF"/>
</dbReference>
<keyword evidence="2 7" id="KW-0732">Signal</keyword>
<dbReference type="CDD" id="cd00054">
    <property type="entry name" value="EGF_CA"/>
    <property type="match status" value="2"/>
</dbReference>
<dbReference type="InterPro" id="IPR009030">
    <property type="entry name" value="Growth_fac_rcpt_cys_sf"/>
</dbReference>
<dbReference type="SMART" id="SM00179">
    <property type="entry name" value="EGF_CA"/>
    <property type="match status" value="3"/>
</dbReference>
<dbReference type="PANTHER" id="PTHR24050">
    <property type="entry name" value="PA14 DOMAIN-CONTAINING PROTEIN"/>
    <property type="match status" value="1"/>
</dbReference>
<dbReference type="SUPFAM" id="SSF57184">
    <property type="entry name" value="Growth factor receptor domain"/>
    <property type="match status" value="1"/>
</dbReference>
<dbReference type="GO" id="GO:0030855">
    <property type="term" value="P:epithelial cell differentiation"/>
    <property type="evidence" value="ECO:0007669"/>
    <property type="project" value="UniProtKB-ARBA"/>
</dbReference>
<evidence type="ECO:0000256" key="1">
    <source>
        <dbReference type="ARBA" id="ARBA00022536"/>
    </source>
</evidence>
<keyword evidence="1 6" id="KW-0245">EGF-like domain</keyword>
<dbReference type="FunFam" id="2.10.25.10:FF:000038">
    <property type="entry name" value="Fibrillin 2"/>
    <property type="match status" value="2"/>
</dbReference>
<dbReference type="Gene3D" id="2.10.25.10">
    <property type="entry name" value="Laminin"/>
    <property type="match status" value="5"/>
</dbReference>
<evidence type="ECO:0000256" key="3">
    <source>
        <dbReference type="ARBA" id="ARBA00022737"/>
    </source>
</evidence>
<dbReference type="InterPro" id="IPR052235">
    <property type="entry name" value="Nephronectin_domain"/>
</dbReference>
<keyword evidence="4" id="KW-1015">Disulfide bond</keyword>
<evidence type="ECO:0000256" key="2">
    <source>
        <dbReference type="ARBA" id="ARBA00022729"/>
    </source>
</evidence>
<dbReference type="PROSITE" id="PS00010">
    <property type="entry name" value="ASX_HYDROXYL"/>
    <property type="match status" value="3"/>
</dbReference>
<keyword evidence="3" id="KW-0677">Repeat</keyword>
<feature type="signal peptide" evidence="7">
    <location>
        <begin position="1"/>
        <end position="30"/>
    </location>
</feature>